<reference evidence="3" key="1">
    <citation type="submission" date="2023-03" db="EMBL/GenBank/DDBJ databases">
        <authorList>
            <person name="Julca I."/>
        </authorList>
    </citation>
    <scope>NUCLEOTIDE SEQUENCE</scope>
</reference>
<sequence length="531" mass="62354">MHNNSHGFYRDFSSSKLWRPPIKKGPTTSLTIFLFLFLLVAVWIASSWINSSVVVVTENQTKSHHHHRVIVTKQILTNEAPKKKKRVHQFPLNCSSSNATQTCSSNYPTKINNVHELVFHNNVTCPEYFRWIHQDLRPFKASGITREMVERAKKTAHFRLVIKKGKAYVESYKKSIQTRDAFTLWGILQLLRRYPGMLPDLELMFDCNDRPVVHRRDYRGPNATAPPPVFRYCGDPWTLDIVFPDWSFWGWAEINIRPWDKMLKEIKRGNKKIKWVDREPYAYWKGNPYVAETRQDLLKCNVSQQQDWNARLFIQDWVREYEQGYKHSSVADQCTYRYKIYIEGYAWSVSEKYILGCNSPTLLVNTKFHDFFLRSLQPLKHYWPVKQEDKCKSIKFAVDWGNSHQQKAQEIGRAASEFVQNDLKMEFIYDYMFHLMNEYAKLLKYEPEIPENAVELCAEKMVCHAEDGPGKRFMIESLVKSPSERSPCGLPPPYGVRDLGAVIREKANSFSQVDTWEKNLYENFTMAAARK</sequence>
<keyword evidence="1" id="KW-0472">Membrane</keyword>
<evidence type="ECO:0000313" key="3">
    <source>
        <dbReference type="EMBL" id="CAI9094016.1"/>
    </source>
</evidence>
<dbReference type="AlphaFoldDB" id="A0AAV1CEA5"/>
<dbReference type="Pfam" id="PF05686">
    <property type="entry name" value="Glyco_transf_90"/>
    <property type="match status" value="1"/>
</dbReference>
<feature type="transmembrane region" description="Helical" evidence="1">
    <location>
        <begin position="29"/>
        <end position="49"/>
    </location>
</feature>
<protein>
    <submittedName>
        <fullName evidence="3">OLC1v1029650C1</fullName>
    </submittedName>
</protein>
<dbReference type="Proteomes" id="UP001161247">
    <property type="component" value="Chromosome 2"/>
</dbReference>
<gene>
    <name evidence="3" type="ORF">OLC1_LOCUS5290</name>
</gene>
<organism evidence="3 4">
    <name type="scientific">Oldenlandia corymbosa var. corymbosa</name>
    <dbReference type="NCBI Taxonomy" id="529605"/>
    <lineage>
        <taxon>Eukaryota</taxon>
        <taxon>Viridiplantae</taxon>
        <taxon>Streptophyta</taxon>
        <taxon>Embryophyta</taxon>
        <taxon>Tracheophyta</taxon>
        <taxon>Spermatophyta</taxon>
        <taxon>Magnoliopsida</taxon>
        <taxon>eudicotyledons</taxon>
        <taxon>Gunneridae</taxon>
        <taxon>Pentapetalae</taxon>
        <taxon>asterids</taxon>
        <taxon>lamiids</taxon>
        <taxon>Gentianales</taxon>
        <taxon>Rubiaceae</taxon>
        <taxon>Rubioideae</taxon>
        <taxon>Spermacoceae</taxon>
        <taxon>Hedyotis-Oldenlandia complex</taxon>
        <taxon>Oldenlandia</taxon>
    </lineage>
</organism>
<dbReference type="InterPro" id="IPR051091">
    <property type="entry name" value="O-Glucosyltr/Glycosyltrsf_90"/>
</dbReference>
<dbReference type="PANTHER" id="PTHR12203">
    <property type="entry name" value="KDEL LYS-ASP-GLU-LEU CONTAINING - RELATED"/>
    <property type="match status" value="1"/>
</dbReference>
<evidence type="ECO:0000259" key="2">
    <source>
        <dbReference type="SMART" id="SM00672"/>
    </source>
</evidence>
<dbReference type="InterPro" id="IPR006598">
    <property type="entry name" value="CAP10"/>
</dbReference>
<accession>A0AAV1CEA5</accession>
<evidence type="ECO:0000256" key="1">
    <source>
        <dbReference type="SAM" id="Phobius"/>
    </source>
</evidence>
<dbReference type="SMART" id="SM00672">
    <property type="entry name" value="CAP10"/>
    <property type="match status" value="1"/>
</dbReference>
<keyword evidence="1" id="KW-0812">Transmembrane</keyword>
<proteinExistence type="predicted"/>
<keyword evidence="4" id="KW-1185">Reference proteome</keyword>
<keyword evidence="1" id="KW-1133">Transmembrane helix</keyword>
<dbReference type="EMBL" id="OX459119">
    <property type="protein sequence ID" value="CAI9094016.1"/>
    <property type="molecule type" value="Genomic_DNA"/>
</dbReference>
<dbReference type="PANTHER" id="PTHR12203:SF80">
    <property type="entry name" value="GLYCOSYLTRANSFERASE"/>
    <property type="match status" value="1"/>
</dbReference>
<evidence type="ECO:0000313" key="4">
    <source>
        <dbReference type="Proteomes" id="UP001161247"/>
    </source>
</evidence>
<feature type="domain" description="Glycosyl transferase CAP10" evidence="2">
    <location>
        <begin position="197"/>
        <end position="446"/>
    </location>
</feature>
<name>A0AAV1CEA5_OLDCO</name>